<dbReference type="PIRSF" id="PIRSF028103">
    <property type="entry name" value="GcvR"/>
    <property type="match status" value="1"/>
</dbReference>
<comment type="subcellular location">
    <subcellularLocation>
        <location evidence="1">Cytoplasm</location>
    </subcellularLocation>
</comment>
<evidence type="ECO:0000259" key="2">
    <source>
        <dbReference type="PROSITE" id="PS51671"/>
    </source>
</evidence>
<gene>
    <name evidence="3" type="ORF">BI198_15345</name>
</gene>
<protein>
    <recommendedName>
        <fullName evidence="1">Glycine cleavage system transcriptional repressor</fullName>
    </recommendedName>
</protein>
<feature type="domain" description="ACT" evidence="2">
    <location>
        <begin position="5"/>
        <end position="79"/>
    </location>
</feature>
<dbReference type="InterPro" id="IPR050990">
    <property type="entry name" value="UPF0237/GcvR_regulator"/>
</dbReference>
<dbReference type="SUPFAM" id="SSF55021">
    <property type="entry name" value="ACT-like"/>
    <property type="match status" value="2"/>
</dbReference>
<organism evidence="3 4">
    <name type="scientific">Rheinheimera salexigens</name>
    <dbReference type="NCBI Taxonomy" id="1628148"/>
    <lineage>
        <taxon>Bacteria</taxon>
        <taxon>Pseudomonadati</taxon>
        <taxon>Pseudomonadota</taxon>
        <taxon>Gammaproteobacteria</taxon>
        <taxon>Chromatiales</taxon>
        <taxon>Chromatiaceae</taxon>
        <taxon>Rheinheimera</taxon>
    </lineage>
</organism>
<dbReference type="CDD" id="cd04869">
    <property type="entry name" value="ACT_GcvR_2"/>
    <property type="match status" value="1"/>
</dbReference>
<accession>A0A1E7Q9K5</accession>
<dbReference type="Proteomes" id="UP000242258">
    <property type="component" value="Unassembled WGS sequence"/>
</dbReference>
<evidence type="ECO:0000313" key="4">
    <source>
        <dbReference type="Proteomes" id="UP000242258"/>
    </source>
</evidence>
<dbReference type="InterPro" id="IPR016867">
    <property type="entry name" value="GcvR"/>
</dbReference>
<dbReference type="PROSITE" id="PS51671">
    <property type="entry name" value="ACT"/>
    <property type="match status" value="1"/>
</dbReference>
<reference evidence="4" key="1">
    <citation type="submission" date="2016-09" db="EMBL/GenBank/DDBJ databases">
        <authorList>
            <person name="Wan X."/>
            <person name="Hou S."/>
        </authorList>
    </citation>
    <scope>NUCLEOTIDE SEQUENCE [LARGE SCALE GENOMIC DNA]</scope>
    <source>
        <strain evidence="4">KH87</strain>
    </source>
</reference>
<evidence type="ECO:0000313" key="3">
    <source>
        <dbReference type="EMBL" id="OEY70781.1"/>
    </source>
</evidence>
<dbReference type="STRING" id="1628148.BI198_15345"/>
<dbReference type="GO" id="GO:0006355">
    <property type="term" value="P:regulation of DNA-templated transcription"/>
    <property type="evidence" value="ECO:0007669"/>
    <property type="project" value="UniProtKB-UniRule"/>
</dbReference>
<dbReference type="OrthoDB" id="12860at2"/>
<keyword evidence="1" id="KW-0804">Transcription</keyword>
<name>A0A1E7Q9K5_9GAMM</name>
<keyword evidence="4" id="KW-1185">Reference proteome</keyword>
<keyword evidence="1" id="KW-0678">Repressor</keyword>
<proteinExistence type="predicted"/>
<comment type="caution">
    <text evidence="3">The sequence shown here is derived from an EMBL/GenBank/DDBJ whole genome shotgun (WGS) entry which is preliminary data.</text>
</comment>
<keyword evidence="1" id="KW-0963">Cytoplasm</keyword>
<dbReference type="Pfam" id="PF13740">
    <property type="entry name" value="ACT_6"/>
    <property type="match status" value="1"/>
</dbReference>
<sequence>MKQLVLTLIGQDKPGLVDHLATVVNENNGNWTASNLSHLAGYFAGILQLEVSEQDLPKLTQALEQITDLDIKIQHGIAHTLNEQQHLRFVITGNDRPGIVRELSSVIKHKGTNIIHFESSKQSAPNWGVPLFTAVATVELPAGVSRNEVVKALEAIATDIVVDVETEH</sequence>
<dbReference type="GO" id="GO:0005737">
    <property type="term" value="C:cytoplasm"/>
    <property type="evidence" value="ECO:0007669"/>
    <property type="project" value="UniProtKB-SubCell"/>
</dbReference>
<dbReference type="RefSeq" id="WP_070050368.1">
    <property type="nucleotide sequence ID" value="NZ_CBCSDO010000002.1"/>
</dbReference>
<dbReference type="AlphaFoldDB" id="A0A1E7Q9K5"/>
<dbReference type="PANTHER" id="PTHR34875">
    <property type="entry name" value="UPF0237 PROTEIN MJ1558"/>
    <property type="match status" value="1"/>
</dbReference>
<dbReference type="InterPro" id="IPR045865">
    <property type="entry name" value="ACT-like_dom_sf"/>
</dbReference>
<dbReference type="Gene3D" id="3.30.70.260">
    <property type="match status" value="2"/>
</dbReference>
<evidence type="ECO:0000256" key="1">
    <source>
        <dbReference type="PIRNR" id="PIRNR028103"/>
    </source>
</evidence>
<dbReference type="PANTHER" id="PTHR34875:SF6">
    <property type="entry name" value="UPF0237 PROTEIN MJ1558"/>
    <property type="match status" value="1"/>
</dbReference>
<dbReference type="InterPro" id="IPR002912">
    <property type="entry name" value="ACT_dom"/>
</dbReference>
<dbReference type="EMBL" id="MKEK01000001">
    <property type="protein sequence ID" value="OEY70781.1"/>
    <property type="molecule type" value="Genomic_DNA"/>
</dbReference>